<dbReference type="Gene3D" id="3.10.180.10">
    <property type="entry name" value="2,3-Dihydroxybiphenyl 1,2-Dioxygenase, domain 1"/>
    <property type="match status" value="1"/>
</dbReference>
<dbReference type="InterPro" id="IPR037523">
    <property type="entry name" value="VOC_core"/>
</dbReference>
<feature type="domain" description="VOC" evidence="1">
    <location>
        <begin position="4"/>
        <end position="119"/>
    </location>
</feature>
<evidence type="ECO:0000313" key="3">
    <source>
        <dbReference type="Proteomes" id="UP000317909"/>
    </source>
</evidence>
<evidence type="ECO:0000313" key="2">
    <source>
        <dbReference type="EMBL" id="QDT71887.1"/>
    </source>
</evidence>
<protein>
    <submittedName>
        <fullName evidence="2">Glyoxalase-like domain protein</fullName>
    </submittedName>
</protein>
<evidence type="ECO:0000259" key="1">
    <source>
        <dbReference type="PROSITE" id="PS51819"/>
    </source>
</evidence>
<dbReference type="KEGG" id="llh:I41_10480"/>
<gene>
    <name evidence="2" type="ORF">I41_10480</name>
</gene>
<dbReference type="AlphaFoldDB" id="A0A517TU44"/>
<dbReference type="InterPro" id="IPR004360">
    <property type="entry name" value="Glyas_Fos-R_dOase_dom"/>
</dbReference>
<dbReference type="PANTHER" id="PTHR33993">
    <property type="entry name" value="GLYOXALASE-RELATED"/>
    <property type="match status" value="1"/>
</dbReference>
<dbReference type="RefSeq" id="WP_145431501.1">
    <property type="nucleotide sequence ID" value="NZ_CP036339.1"/>
</dbReference>
<reference evidence="2 3" key="1">
    <citation type="submission" date="2019-02" db="EMBL/GenBank/DDBJ databases">
        <title>Deep-cultivation of Planctomycetes and their phenomic and genomic characterization uncovers novel biology.</title>
        <authorList>
            <person name="Wiegand S."/>
            <person name="Jogler M."/>
            <person name="Boedeker C."/>
            <person name="Pinto D."/>
            <person name="Vollmers J."/>
            <person name="Rivas-Marin E."/>
            <person name="Kohn T."/>
            <person name="Peeters S.H."/>
            <person name="Heuer A."/>
            <person name="Rast P."/>
            <person name="Oberbeckmann S."/>
            <person name="Bunk B."/>
            <person name="Jeske O."/>
            <person name="Meyerdierks A."/>
            <person name="Storesund J.E."/>
            <person name="Kallscheuer N."/>
            <person name="Luecker S."/>
            <person name="Lage O.M."/>
            <person name="Pohl T."/>
            <person name="Merkel B.J."/>
            <person name="Hornburger P."/>
            <person name="Mueller R.-W."/>
            <person name="Bruemmer F."/>
            <person name="Labrenz M."/>
            <person name="Spormann A.M."/>
            <person name="Op den Camp H."/>
            <person name="Overmann J."/>
            <person name="Amann R."/>
            <person name="Jetten M.S.M."/>
            <person name="Mascher T."/>
            <person name="Medema M.H."/>
            <person name="Devos D.P."/>
            <person name="Kaster A.-K."/>
            <person name="Ovreas L."/>
            <person name="Rohde M."/>
            <person name="Galperin M.Y."/>
            <person name="Jogler C."/>
        </authorList>
    </citation>
    <scope>NUCLEOTIDE SEQUENCE [LARGE SCALE GENOMIC DNA]</scope>
    <source>
        <strain evidence="2 3">I41</strain>
    </source>
</reference>
<dbReference type="SUPFAM" id="SSF54593">
    <property type="entry name" value="Glyoxalase/Bleomycin resistance protein/Dihydroxybiphenyl dioxygenase"/>
    <property type="match status" value="1"/>
</dbReference>
<organism evidence="2 3">
    <name type="scientific">Lacipirellula limnantheis</name>
    <dbReference type="NCBI Taxonomy" id="2528024"/>
    <lineage>
        <taxon>Bacteria</taxon>
        <taxon>Pseudomonadati</taxon>
        <taxon>Planctomycetota</taxon>
        <taxon>Planctomycetia</taxon>
        <taxon>Pirellulales</taxon>
        <taxon>Lacipirellulaceae</taxon>
        <taxon>Lacipirellula</taxon>
    </lineage>
</organism>
<dbReference type="OrthoDB" id="9798430at2"/>
<dbReference type="Proteomes" id="UP000317909">
    <property type="component" value="Chromosome"/>
</dbReference>
<dbReference type="EMBL" id="CP036339">
    <property type="protein sequence ID" value="QDT71887.1"/>
    <property type="molecule type" value="Genomic_DNA"/>
</dbReference>
<name>A0A517TU44_9BACT</name>
<proteinExistence type="predicted"/>
<sequence length="123" mass="13608">MGQPVVHWELWSQNPAAVAKFYQEIFAWKIEDYPLMNYRIVHTEGGGMGIDGGIMQAPHDGSPSINLTCYIAVDDLAPYRDKIVAAGGKICVEEKPVPGMGTLALFTDPDGRMMGLWKPEKQK</sequence>
<dbReference type="Pfam" id="PF00903">
    <property type="entry name" value="Glyoxalase"/>
    <property type="match status" value="1"/>
</dbReference>
<dbReference type="PROSITE" id="PS51819">
    <property type="entry name" value="VOC"/>
    <property type="match status" value="1"/>
</dbReference>
<dbReference type="InterPro" id="IPR052164">
    <property type="entry name" value="Anthracycline_SecMetBiosynth"/>
</dbReference>
<keyword evidence="3" id="KW-1185">Reference proteome</keyword>
<dbReference type="InterPro" id="IPR029068">
    <property type="entry name" value="Glyas_Bleomycin-R_OHBP_Dase"/>
</dbReference>
<accession>A0A517TU44</accession>